<dbReference type="SUPFAM" id="SSF51735">
    <property type="entry name" value="NAD(P)-binding Rossmann-fold domains"/>
    <property type="match status" value="1"/>
</dbReference>
<dbReference type="InterPro" id="IPR036291">
    <property type="entry name" value="NAD(P)-bd_dom_sf"/>
</dbReference>
<evidence type="ECO:0000313" key="3">
    <source>
        <dbReference type="Proteomes" id="UP000242444"/>
    </source>
</evidence>
<proteinExistence type="predicted"/>
<dbReference type="InterPro" id="IPR021295">
    <property type="entry name" value="DUF2867"/>
</dbReference>
<dbReference type="Proteomes" id="UP000242444">
    <property type="component" value="Unassembled WGS sequence"/>
</dbReference>
<dbReference type="Pfam" id="PF13460">
    <property type="entry name" value="NAD_binding_10"/>
    <property type="match status" value="1"/>
</dbReference>
<evidence type="ECO:0000313" key="2">
    <source>
        <dbReference type="EMBL" id="OZM72303.1"/>
    </source>
</evidence>
<keyword evidence="3" id="KW-1185">Reference proteome</keyword>
<dbReference type="Pfam" id="PF11066">
    <property type="entry name" value="DUF2867"/>
    <property type="match status" value="1"/>
</dbReference>
<evidence type="ECO:0000259" key="1">
    <source>
        <dbReference type="Pfam" id="PF13460"/>
    </source>
</evidence>
<dbReference type="AlphaFoldDB" id="A0A263D1H8"/>
<dbReference type="GO" id="GO:0044877">
    <property type="term" value="F:protein-containing complex binding"/>
    <property type="evidence" value="ECO:0007669"/>
    <property type="project" value="TreeGrafter"/>
</dbReference>
<gene>
    <name evidence="2" type="ORF">CFN78_14925</name>
</gene>
<dbReference type="PANTHER" id="PTHR12126">
    <property type="entry name" value="NADH-UBIQUINONE OXIDOREDUCTASE 39 KDA SUBUNIT-RELATED"/>
    <property type="match status" value="1"/>
</dbReference>
<comment type="caution">
    <text evidence="2">The sequence shown here is derived from an EMBL/GenBank/DDBJ whole genome shotgun (WGS) entry which is preliminary data.</text>
</comment>
<protein>
    <submittedName>
        <fullName evidence="2">NAD(P)-dependent oxidoreductase</fullName>
    </submittedName>
</protein>
<dbReference type="PANTHER" id="PTHR12126:SF11">
    <property type="entry name" value="NADH DEHYDROGENASE [UBIQUINONE] 1 ALPHA SUBCOMPLEX SUBUNIT 9, MITOCHONDRIAL"/>
    <property type="match status" value="1"/>
</dbReference>
<dbReference type="EMBL" id="NKYE01000008">
    <property type="protein sequence ID" value="OZM72303.1"/>
    <property type="molecule type" value="Genomic_DNA"/>
</dbReference>
<sequence>MMTRCLVVGAGGYVGTALVERLAGDGHEVRAMARGARPSFRPPAGVETVVGDATDEGDVRRALRGVEVVYYLVHSLSRQDFASIDREAAEILVRECASAGVRQIVYLGGARPHDGRDVSEHLGSRAEVGDILTGGGTPALVLQASMIIGAGSASFELLRTFTRLSPLVPRPGWMSRRSRPIAVDDVLHYLVTAAGMPAPVNGVFDLNGPESLSYLELVQRCARTLGLPWRLPVPVPVWSHELSAVLAGLVTSVPGVVARPLFRSLEHDLDTAEHGIARHIADPPGGLSSVDRAIARCAEPRPVPVRAGTAAPYVDARSVDSAAAPASLWRVIAGVGGDNGWYTLPLVWTLRGALDHALGGIGLYRGRPAEVSPGDAVDFWTVRECDPVARRLVLRADMRMPGVTTLTMRAVPSGDGGSRYEQTVRFRPRGVAGRLYWLLQKPAHDLVFSVMARNLVREAERPAPVG</sequence>
<accession>A0A263D1H8</accession>
<dbReference type="Gene3D" id="3.40.50.720">
    <property type="entry name" value="NAD(P)-binding Rossmann-like Domain"/>
    <property type="match status" value="1"/>
</dbReference>
<dbReference type="InterPro" id="IPR051207">
    <property type="entry name" value="ComplexI_NDUFA9_subunit"/>
</dbReference>
<feature type="domain" description="NAD(P)-binding" evidence="1">
    <location>
        <begin position="9"/>
        <end position="113"/>
    </location>
</feature>
<dbReference type="SUPFAM" id="SSF55961">
    <property type="entry name" value="Bet v1-like"/>
    <property type="match status" value="1"/>
</dbReference>
<dbReference type="InterPro" id="IPR016040">
    <property type="entry name" value="NAD(P)-bd_dom"/>
</dbReference>
<reference evidence="2 3" key="1">
    <citation type="submission" date="2017-07" db="EMBL/GenBank/DDBJ databases">
        <title>Amycolatopsis antarcticus sp. nov., isolated from the surface of an Antarcticus brown macroalga.</title>
        <authorList>
            <person name="Wang J."/>
            <person name="Leiva S."/>
            <person name="Huang J."/>
            <person name="Huang Y."/>
        </authorList>
    </citation>
    <scope>NUCLEOTIDE SEQUENCE [LARGE SCALE GENOMIC DNA]</scope>
    <source>
        <strain evidence="2 3">AU-G6</strain>
    </source>
</reference>
<dbReference type="OrthoDB" id="9774199at2"/>
<organism evidence="2 3">
    <name type="scientific">Amycolatopsis antarctica</name>
    <dbReference type="NCBI Taxonomy" id="1854586"/>
    <lineage>
        <taxon>Bacteria</taxon>
        <taxon>Bacillati</taxon>
        <taxon>Actinomycetota</taxon>
        <taxon>Actinomycetes</taxon>
        <taxon>Pseudonocardiales</taxon>
        <taxon>Pseudonocardiaceae</taxon>
        <taxon>Amycolatopsis</taxon>
    </lineage>
</organism>
<dbReference type="InParanoid" id="A0A263D1H8"/>
<name>A0A263D1H8_9PSEU</name>